<dbReference type="Pfam" id="PF10187">
    <property type="entry name" value="FAM192A_Fyv6_N"/>
    <property type="match status" value="1"/>
</dbReference>
<evidence type="ECO:0000256" key="2">
    <source>
        <dbReference type="ARBA" id="ARBA00023242"/>
    </source>
</evidence>
<dbReference type="InterPro" id="IPR019331">
    <property type="entry name" value="FAM192A/Fyv6_N"/>
</dbReference>
<dbReference type="Gene3D" id="3.40.50.1470">
    <property type="entry name" value="Peptidyl-tRNA hydrolase"/>
    <property type="match status" value="1"/>
</dbReference>
<proteinExistence type="predicted"/>
<dbReference type="InterPro" id="IPR039845">
    <property type="entry name" value="FAM192A"/>
</dbReference>
<name>A0A511KCU1_RHOTO</name>
<dbReference type="InterPro" id="IPR001328">
    <property type="entry name" value="Pept_tRNA_hydro"/>
</dbReference>
<dbReference type="InterPro" id="IPR036416">
    <property type="entry name" value="Pept_tRNA_hydro_sf"/>
</dbReference>
<evidence type="ECO:0000259" key="4">
    <source>
        <dbReference type="Pfam" id="PF10187"/>
    </source>
</evidence>
<comment type="caution">
    <text evidence="5">The sequence shown here is derived from an EMBL/GenBank/DDBJ whole genome shotgun (WGS) entry which is preliminary data.</text>
</comment>
<dbReference type="AlphaFoldDB" id="A0A511KCU1"/>
<gene>
    <name evidence="5" type="ORF">Rt10032_c05g2210</name>
</gene>
<feature type="region of interest" description="Disordered" evidence="3">
    <location>
        <begin position="121"/>
        <end position="255"/>
    </location>
</feature>
<dbReference type="GO" id="GO:0004045">
    <property type="term" value="F:peptidyl-tRNA hydrolase activity"/>
    <property type="evidence" value="ECO:0007669"/>
    <property type="project" value="InterPro"/>
</dbReference>
<dbReference type="OrthoDB" id="1711136at2759"/>
<feature type="compositionally biased region" description="Basic and acidic residues" evidence="3">
    <location>
        <begin position="205"/>
        <end position="252"/>
    </location>
</feature>
<feature type="domain" description="FAM192A/Fyv6 N-terminal" evidence="4">
    <location>
        <begin position="18"/>
        <end position="122"/>
    </location>
</feature>
<dbReference type="SUPFAM" id="SSF53178">
    <property type="entry name" value="Peptidyl-tRNA hydrolase-like"/>
    <property type="match status" value="1"/>
</dbReference>
<feature type="compositionally biased region" description="Low complexity" evidence="3">
    <location>
        <begin position="136"/>
        <end position="164"/>
    </location>
</feature>
<comment type="subcellular location">
    <subcellularLocation>
        <location evidence="1">Nucleus</location>
    </subcellularLocation>
</comment>
<organism evidence="5 6">
    <name type="scientific">Rhodotorula toruloides</name>
    <name type="common">Yeast</name>
    <name type="synonym">Rhodosporidium toruloides</name>
    <dbReference type="NCBI Taxonomy" id="5286"/>
    <lineage>
        <taxon>Eukaryota</taxon>
        <taxon>Fungi</taxon>
        <taxon>Dikarya</taxon>
        <taxon>Basidiomycota</taxon>
        <taxon>Pucciniomycotina</taxon>
        <taxon>Microbotryomycetes</taxon>
        <taxon>Sporidiobolales</taxon>
        <taxon>Sporidiobolaceae</taxon>
        <taxon>Rhodotorula</taxon>
    </lineage>
</organism>
<dbReference type="Pfam" id="PF01195">
    <property type="entry name" value="Pept_tRNA_hydro"/>
    <property type="match status" value="1"/>
</dbReference>
<evidence type="ECO:0000256" key="1">
    <source>
        <dbReference type="ARBA" id="ARBA00004123"/>
    </source>
</evidence>
<dbReference type="PANTHER" id="PTHR13495:SF0">
    <property type="entry name" value="PSME3-INTERACTING PROTEIN"/>
    <property type="match status" value="1"/>
</dbReference>
<dbReference type="GO" id="GO:0005634">
    <property type="term" value="C:nucleus"/>
    <property type="evidence" value="ECO:0007669"/>
    <property type="project" value="UniProtKB-SubCell"/>
</dbReference>
<dbReference type="Proteomes" id="UP000321518">
    <property type="component" value="Unassembled WGS sequence"/>
</dbReference>
<evidence type="ECO:0000313" key="5">
    <source>
        <dbReference type="EMBL" id="GEM08193.1"/>
    </source>
</evidence>
<dbReference type="EMBL" id="BJWK01000005">
    <property type="protein sequence ID" value="GEM08193.1"/>
    <property type="molecule type" value="Genomic_DNA"/>
</dbReference>
<accession>A0A511KCU1</accession>
<reference evidence="5 6" key="1">
    <citation type="submission" date="2019-07" db="EMBL/GenBank/DDBJ databases">
        <title>Rhodotorula toruloides NBRC10032 genome sequencing.</title>
        <authorList>
            <person name="Shida Y."/>
            <person name="Takaku H."/>
            <person name="Ogasawara W."/>
            <person name="Mori K."/>
        </authorList>
    </citation>
    <scope>NUCLEOTIDE SEQUENCE [LARGE SCALE GENOMIC DNA]</scope>
    <source>
        <strain evidence="5 6">NBRC10032</strain>
    </source>
</reference>
<keyword evidence="5" id="KW-0378">Hydrolase</keyword>
<evidence type="ECO:0000256" key="3">
    <source>
        <dbReference type="SAM" id="MobiDB-lite"/>
    </source>
</evidence>
<keyword evidence="2" id="KW-0539">Nucleus</keyword>
<dbReference type="PANTHER" id="PTHR13495">
    <property type="entry name" value="NEFA-INTERACTING NUCLEAR PROTEIN NIP30"/>
    <property type="match status" value="1"/>
</dbReference>
<sequence length="569" mass="62942">MSDASAPAALTSGVASRFVSSNALEEAKKRREAEWKEAYARIGQEPPKQEEDEKYDPRSLFERLQENKTKKQEAFEEQLKFKNHFRALDEDEISFLDSMVEDGNEEENERKKQIEEELRSFRQAVTKRSTAPAPPAITSSLSPSLSPSLASTSASNSTPAAPTSKSLAPPVPKKTGAAGRKKSLPGVVVAKKKKGAPVPAAAVKPKADGVAKEDEKEGKEMVVGEKRSAEREEAKPEQEGDEDGPKRQKVEADSAATSLLQSLRLTETASTIPATSHSLATLPERGLFLATRNNGAETYAPPHGSAATRHRRTGQLHPSLDPAFSQIGQILLQNLAKRAAADPLFKSGSSTLKSARHGMRHAWVAEMVLNPRPNSEDNKPLELRFIVPKAPMNLTGRTALGFFWQWLPTIAKSPPKTGSPEALELAEKGQQWWDVMEEGKEVNIAAEERRLAKEEAEQPKRVKSMYRLLTLQDNLDLAPSVYHYQRGGGSKGHKGLRNVIDKYQTERFHRIWVGIGRPESRDDVVDWVLGPLTRGEVEACEYDEETKQEGEVLAKAYKEMMRIGYDEPA</sequence>
<evidence type="ECO:0000313" key="6">
    <source>
        <dbReference type="Proteomes" id="UP000321518"/>
    </source>
</evidence>
<protein>
    <submittedName>
        <fullName evidence="5">Peptidyl-tRNA hydrolase, PTH1 family</fullName>
    </submittedName>
</protein>